<evidence type="ECO:0000256" key="1">
    <source>
        <dbReference type="SAM" id="MobiDB-lite"/>
    </source>
</evidence>
<gene>
    <name evidence="2" type="ORF">M9Y10_009469</name>
</gene>
<organism evidence="2 3">
    <name type="scientific">Tritrichomonas musculus</name>
    <dbReference type="NCBI Taxonomy" id="1915356"/>
    <lineage>
        <taxon>Eukaryota</taxon>
        <taxon>Metamonada</taxon>
        <taxon>Parabasalia</taxon>
        <taxon>Tritrichomonadida</taxon>
        <taxon>Tritrichomonadidae</taxon>
        <taxon>Tritrichomonas</taxon>
    </lineage>
</organism>
<feature type="region of interest" description="Disordered" evidence="1">
    <location>
        <begin position="423"/>
        <end position="449"/>
    </location>
</feature>
<accession>A0ABR2IPN0</accession>
<sequence>MKQKIQKFPQFLADRFQPCILCSFSDEVSKIVPDIMDKISSAWDQVNIENNSKVRMIFPKCKVDINLAISEIINMRYTQPDTEPYFFLNKEPILEEQNELLTMTILRQRLFESDFMPYYLYCDIPISILLFTVKNEKPFPSKSYFPDWISSTISSIRPDIIKLPIDDFKSCLRDYFNKKYIPSLMKSEQYVVHDRQSVKKDNYFSIRNEPSSKMIAVKYFADLKMQQKQYAEAITEYKRLFETPLGQQCRFLVILCSIMKGDKKLIDVNAIDQALPDNNLIEKFAIHMTKLYIERSIPIMKQILPFGKFFIVLNPFLFEQYAYLLSIRKRSFMLYYASRGFSSINSPESEVRCLYNSWGIVHPHNFNLVAQTLIEKALEKYLGEHVSRLIELSLSCREIDHPQIIQQKLSLIFDEKRKKEKKRNLIAKSEQTDKPENQPNKNKDGNAPPLIFVPPESFPYRNLGDMPIHCGFVDSRIIKLEPNGFPCAPPENFCGYWPKAAQQMFGSFDRKRFFSSNIFNIIECATDEVITIQVFFYNRCPSFALTNARLRSSGTAQVEIFPELPGEENSHFLNAKFIARTKGTLEISGMEFEYLSGPSNNSQQNEEFVPYEERGVVKFVKIFPGSSLSFTVYDKCPRISLYVEGGKDDIFVDEIVPLTIKIKNGPIKLKYLALMAVGNAYYNVLSPQTEELSGQRFIKALEPFEEFVVRVAVCGKVVGLNQLMLLFPFWSFEPPCRYNYCNFTFNVHHAPEIPLFMQNEEVVGQCPNGYKAFGFTANSFDARLFITKLEGRNCHMSLIRSLNPPTKIMFNKNNSYYTILNNNENSNENDKDNNINDSENNIENDSKNKVEDESIKVLNVQNPEFYYELPDFCQSFIEDKKGILFWYKTDKSYVFASLDLNDAYISLIIENVEENQDQYDLFKLTLKNISKKKIKDTRVSFVEMQDDISYLYSGISVKSIGVLEVGQSYEYYFRMKLLFNEASPIVMISGENFAIVHPIVIRRSHNRLINV</sequence>
<dbReference type="EMBL" id="JAPFFF010000015">
    <property type="protein sequence ID" value="KAK8866505.1"/>
    <property type="molecule type" value="Genomic_DNA"/>
</dbReference>
<evidence type="ECO:0000313" key="3">
    <source>
        <dbReference type="Proteomes" id="UP001470230"/>
    </source>
</evidence>
<proteinExistence type="predicted"/>
<dbReference type="Proteomes" id="UP001470230">
    <property type="component" value="Unassembled WGS sequence"/>
</dbReference>
<keyword evidence="3" id="KW-1185">Reference proteome</keyword>
<comment type="caution">
    <text evidence="2">The sequence shown here is derived from an EMBL/GenBank/DDBJ whole genome shotgun (WGS) entry which is preliminary data.</text>
</comment>
<feature type="compositionally biased region" description="Basic and acidic residues" evidence="1">
    <location>
        <begin position="430"/>
        <end position="444"/>
    </location>
</feature>
<protein>
    <submittedName>
        <fullName evidence="2">Uncharacterized protein</fullName>
    </submittedName>
</protein>
<evidence type="ECO:0000313" key="2">
    <source>
        <dbReference type="EMBL" id="KAK8866505.1"/>
    </source>
</evidence>
<feature type="region of interest" description="Disordered" evidence="1">
    <location>
        <begin position="822"/>
        <end position="848"/>
    </location>
</feature>
<reference evidence="2 3" key="1">
    <citation type="submission" date="2024-04" db="EMBL/GenBank/DDBJ databases">
        <title>Tritrichomonas musculus Genome.</title>
        <authorList>
            <person name="Alves-Ferreira E."/>
            <person name="Grigg M."/>
            <person name="Lorenzi H."/>
            <person name="Galac M."/>
        </authorList>
    </citation>
    <scope>NUCLEOTIDE SEQUENCE [LARGE SCALE GENOMIC DNA]</scope>
    <source>
        <strain evidence="2 3">EAF2021</strain>
    </source>
</reference>
<name>A0ABR2IPN0_9EUKA</name>